<keyword evidence="5" id="KW-0804">Transcription</keyword>
<dbReference type="GO" id="GO:0032993">
    <property type="term" value="C:protein-DNA complex"/>
    <property type="evidence" value="ECO:0007669"/>
    <property type="project" value="TreeGrafter"/>
</dbReference>
<dbReference type="RefSeq" id="WP_182979956.1">
    <property type="nucleotide sequence ID" value="NZ_BAABGB010000012.1"/>
</dbReference>
<dbReference type="PROSITE" id="PS50931">
    <property type="entry name" value="HTH_LYSR"/>
    <property type="match status" value="1"/>
</dbReference>
<evidence type="ECO:0000256" key="3">
    <source>
        <dbReference type="ARBA" id="ARBA00023125"/>
    </source>
</evidence>
<dbReference type="PRINTS" id="PR00039">
    <property type="entry name" value="HTHLYSR"/>
</dbReference>
<proteinExistence type="inferred from homology"/>
<evidence type="ECO:0000256" key="4">
    <source>
        <dbReference type="ARBA" id="ARBA00023159"/>
    </source>
</evidence>
<dbReference type="Gene3D" id="3.40.190.10">
    <property type="entry name" value="Periplasmic binding protein-like II"/>
    <property type="match status" value="2"/>
</dbReference>
<dbReference type="Pfam" id="PF03466">
    <property type="entry name" value="LysR_substrate"/>
    <property type="match status" value="1"/>
</dbReference>
<name>A0A7W4J2F6_9PROT</name>
<reference evidence="7 8" key="1">
    <citation type="submission" date="2020-04" db="EMBL/GenBank/DDBJ databases">
        <title>Description of novel Gluconacetobacter.</title>
        <authorList>
            <person name="Sombolestani A."/>
        </authorList>
    </citation>
    <scope>NUCLEOTIDE SEQUENCE [LARGE SCALE GENOMIC DNA]</scope>
    <source>
        <strain evidence="7 8">LMG 27724</strain>
    </source>
</reference>
<dbReference type="PANTHER" id="PTHR30346:SF26">
    <property type="entry name" value="HYDROGEN PEROXIDE-INDUCIBLE GENES ACTIVATOR"/>
    <property type="match status" value="1"/>
</dbReference>
<keyword evidence="2" id="KW-0805">Transcription regulation</keyword>
<dbReference type="SUPFAM" id="SSF53850">
    <property type="entry name" value="Periplasmic binding protein-like II"/>
    <property type="match status" value="1"/>
</dbReference>
<accession>A0A7W4J2F6</accession>
<dbReference type="Proteomes" id="UP000577891">
    <property type="component" value="Unassembled WGS sequence"/>
</dbReference>
<dbReference type="InterPro" id="IPR036388">
    <property type="entry name" value="WH-like_DNA-bd_sf"/>
</dbReference>
<evidence type="ECO:0000259" key="6">
    <source>
        <dbReference type="PROSITE" id="PS50931"/>
    </source>
</evidence>
<sequence length="312" mass="33718">MTLPSPRSLAGLTLRDLDYALAVSRTGHFGRAAQICGVSQPGLSEQIRKVEALLGCTLFERGRRGTRPTERGAALIPLIERIVRDAHVLMEQAHGTGHDLTGTLALGIIPTLAPYYMPTLLRHLRISHPDIALRLTEDRTAELARQLLDYTLDVAIAALPVPEAGITAAPLFFEPFRVLAPRTHPLATKSALSSADLDNADLILLDPGHCLRDQTLSLCSPAALPQADLDGPVATSVEMLRYMVDAGEGIAVMPALAVDTGTDARGFSRAIPFASSEIGRTIGLWWRTTDPRMPLFEKLARKLGMNTKKAGR</sequence>
<evidence type="ECO:0000256" key="2">
    <source>
        <dbReference type="ARBA" id="ARBA00023015"/>
    </source>
</evidence>
<dbReference type="AlphaFoldDB" id="A0A7W4J2F6"/>
<dbReference type="InterPro" id="IPR000847">
    <property type="entry name" value="LysR_HTH_N"/>
</dbReference>
<feature type="domain" description="HTH lysR-type" evidence="6">
    <location>
        <begin position="12"/>
        <end position="69"/>
    </location>
</feature>
<dbReference type="Pfam" id="PF00126">
    <property type="entry name" value="HTH_1"/>
    <property type="match status" value="1"/>
</dbReference>
<dbReference type="CDD" id="cd08411">
    <property type="entry name" value="PBP2_OxyR"/>
    <property type="match status" value="1"/>
</dbReference>
<dbReference type="GO" id="GO:0003677">
    <property type="term" value="F:DNA binding"/>
    <property type="evidence" value="ECO:0007669"/>
    <property type="project" value="UniProtKB-KW"/>
</dbReference>
<dbReference type="FunFam" id="1.10.10.10:FF:000001">
    <property type="entry name" value="LysR family transcriptional regulator"/>
    <property type="match status" value="1"/>
</dbReference>
<protein>
    <submittedName>
        <fullName evidence="7">Hydrogen peroxide-inducible genes activator</fullName>
    </submittedName>
</protein>
<evidence type="ECO:0000313" key="7">
    <source>
        <dbReference type="EMBL" id="MBB2173454.1"/>
    </source>
</evidence>
<evidence type="ECO:0000313" key="8">
    <source>
        <dbReference type="Proteomes" id="UP000577891"/>
    </source>
</evidence>
<dbReference type="InterPro" id="IPR036390">
    <property type="entry name" value="WH_DNA-bd_sf"/>
</dbReference>
<dbReference type="PANTHER" id="PTHR30346">
    <property type="entry name" value="TRANSCRIPTIONAL DUAL REGULATOR HCAR-RELATED"/>
    <property type="match status" value="1"/>
</dbReference>
<keyword evidence="4" id="KW-0010">Activator</keyword>
<evidence type="ECO:0000256" key="1">
    <source>
        <dbReference type="ARBA" id="ARBA00009437"/>
    </source>
</evidence>
<dbReference type="InterPro" id="IPR005119">
    <property type="entry name" value="LysR_subst-bd"/>
</dbReference>
<dbReference type="GO" id="GO:0003700">
    <property type="term" value="F:DNA-binding transcription factor activity"/>
    <property type="evidence" value="ECO:0007669"/>
    <property type="project" value="InterPro"/>
</dbReference>
<evidence type="ECO:0000256" key="5">
    <source>
        <dbReference type="ARBA" id="ARBA00023163"/>
    </source>
</evidence>
<gene>
    <name evidence="7" type="ORF">HLH35_15240</name>
</gene>
<dbReference type="EMBL" id="JABEQE010000015">
    <property type="protein sequence ID" value="MBB2173454.1"/>
    <property type="molecule type" value="Genomic_DNA"/>
</dbReference>
<keyword evidence="8" id="KW-1185">Reference proteome</keyword>
<keyword evidence="3" id="KW-0238">DNA-binding</keyword>
<comment type="similarity">
    <text evidence="1">Belongs to the LysR transcriptional regulatory family.</text>
</comment>
<comment type="caution">
    <text evidence="7">The sequence shown here is derived from an EMBL/GenBank/DDBJ whole genome shotgun (WGS) entry which is preliminary data.</text>
</comment>
<dbReference type="Gene3D" id="1.10.10.10">
    <property type="entry name" value="Winged helix-like DNA-binding domain superfamily/Winged helix DNA-binding domain"/>
    <property type="match status" value="1"/>
</dbReference>
<organism evidence="7 8">
    <name type="scientific">Gluconacetobacter asukensis</name>
    <dbReference type="NCBI Taxonomy" id="1017181"/>
    <lineage>
        <taxon>Bacteria</taxon>
        <taxon>Pseudomonadati</taxon>
        <taxon>Pseudomonadota</taxon>
        <taxon>Alphaproteobacteria</taxon>
        <taxon>Acetobacterales</taxon>
        <taxon>Acetobacteraceae</taxon>
        <taxon>Gluconacetobacter</taxon>
    </lineage>
</organism>
<dbReference type="SUPFAM" id="SSF46785">
    <property type="entry name" value="Winged helix' DNA-binding domain"/>
    <property type="match status" value="1"/>
</dbReference>